<name>A0A229P3G2_9BACL</name>
<evidence type="ECO:0000313" key="2">
    <source>
        <dbReference type="Proteomes" id="UP000215145"/>
    </source>
</evidence>
<dbReference type="EMBL" id="NMUQ01000001">
    <property type="protein sequence ID" value="OXM16658.1"/>
    <property type="molecule type" value="Genomic_DNA"/>
</dbReference>
<organism evidence="1 2">
    <name type="scientific">Paenibacillus herberti</name>
    <dbReference type="NCBI Taxonomy" id="1619309"/>
    <lineage>
        <taxon>Bacteria</taxon>
        <taxon>Bacillati</taxon>
        <taxon>Bacillota</taxon>
        <taxon>Bacilli</taxon>
        <taxon>Bacillales</taxon>
        <taxon>Paenibacillaceae</taxon>
        <taxon>Paenibacillus</taxon>
    </lineage>
</organism>
<dbReference type="AlphaFoldDB" id="A0A229P3G2"/>
<accession>A0A229P3G2</accession>
<gene>
    <name evidence="1" type="ORF">CGZ75_08365</name>
</gene>
<keyword evidence="2" id="KW-1185">Reference proteome</keyword>
<dbReference type="Proteomes" id="UP000215145">
    <property type="component" value="Unassembled WGS sequence"/>
</dbReference>
<proteinExistence type="predicted"/>
<evidence type="ECO:0000313" key="1">
    <source>
        <dbReference type="EMBL" id="OXM16658.1"/>
    </source>
</evidence>
<protein>
    <submittedName>
        <fullName evidence="1">Uncharacterized protein</fullName>
    </submittedName>
</protein>
<reference evidence="1 2" key="1">
    <citation type="submission" date="2017-07" db="EMBL/GenBank/DDBJ databases">
        <title>Paenibacillus herberti R33 genome sequencing and assembly.</title>
        <authorList>
            <person name="Su W."/>
        </authorList>
    </citation>
    <scope>NUCLEOTIDE SEQUENCE [LARGE SCALE GENOMIC DNA]</scope>
    <source>
        <strain evidence="1 2">R33</strain>
    </source>
</reference>
<comment type="caution">
    <text evidence="1">The sequence shown here is derived from an EMBL/GenBank/DDBJ whole genome shotgun (WGS) entry which is preliminary data.</text>
</comment>
<sequence>MNKYTNNSKKLDALGSRLFAVLFLSDLEALPNKNGDLSAYSHPILDSFQVNAREKAKMKKAFHNTGQALYLYINILFEHIRH</sequence>